<comment type="caution">
    <text evidence="1">The sequence shown here is derived from an EMBL/GenBank/DDBJ whole genome shotgun (WGS) entry which is preliminary data.</text>
</comment>
<organism evidence="1 2">
    <name type="scientific">Taxus chinensis</name>
    <name type="common">Chinese yew</name>
    <name type="synonym">Taxus wallichiana var. chinensis</name>
    <dbReference type="NCBI Taxonomy" id="29808"/>
    <lineage>
        <taxon>Eukaryota</taxon>
        <taxon>Viridiplantae</taxon>
        <taxon>Streptophyta</taxon>
        <taxon>Embryophyta</taxon>
        <taxon>Tracheophyta</taxon>
        <taxon>Spermatophyta</taxon>
        <taxon>Pinopsida</taxon>
        <taxon>Pinidae</taxon>
        <taxon>Conifers II</taxon>
        <taxon>Cupressales</taxon>
        <taxon>Taxaceae</taxon>
        <taxon>Taxus</taxon>
    </lineage>
</organism>
<feature type="non-terminal residue" evidence="1">
    <location>
        <position position="51"/>
    </location>
</feature>
<keyword evidence="2" id="KW-1185">Reference proteome</keyword>
<gene>
    <name evidence="1" type="ORF">KI387_007557</name>
</gene>
<protein>
    <submittedName>
        <fullName evidence="1">Uncharacterized protein</fullName>
    </submittedName>
</protein>
<sequence length="51" mass="5362">VEPADWEVDGSVVEVMEVVGMEDLGAVEVAEALVSEGIGEEEVAMAIEVLM</sequence>
<reference evidence="1 2" key="1">
    <citation type="journal article" date="2021" name="Nat. Plants">
        <title>The Taxus genome provides insights into paclitaxel biosynthesis.</title>
        <authorList>
            <person name="Xiong X."/>
            <person name="Gou J."/>
            <person name="Liao Q."/>
            <person name="Li Y."/>
            <person name="Zhou Q."/>
            <person name="Bi G."/>
            <person name="Li C."/>
            <person name="Du R."/>
            <person name="Wang X."/>
            <person name="Sun T."/>
            <person name="Guo L."/>
            <person name="Liang H."/>
            <person name="Lu P."/>
            <person name="Wu Y."/>
            <person name="Zhang Z."/>
            <person name="Ro D.K."/>
            <person name="Shang Y."/>
            <person name="Huang S."/>
            <person name="Yan J."/>
        </authorList>
    </citation>
    <scope>NUCLEOTIDE SEQUENCE [LARGE SCALE GENOMIC DNA]</scope>
    <source>
        <strain evidence="1">Ta-2019</strain>
    </source>
</reference>
<name>A0AA38LKJ7_TAXCH</name>
<dbReference type="Proteomes" id="UP000824469">
    <property type="component" value="Unassembled WGS sequence"/>
</dbReference>
<dbReference type="AlphaFoldDB" id="A0AA38LKJ7"/>
<dbReference type="EMBL" id="JAHRHJ020000002">
    <property type="protein sequence ID" value="KAH9327379.1"/>
    <property type="molecule type" value="Genomic_DNA"/>
</dbReference>
<proteinExistence type="predicted"/>
<feature type="non-terminal residue" evidence="1">
    <location>
        <position position="1"/>
    </location>
</feature>
<evidence type="ECO:0000313" key="2">
    <source>
        <dbReference type="Proteomes" id="UP000824469"/>
    </source>
</evidence>
<evidence type="ECO:0000313" key="1">
    <source>
        <dbReference type="EMBL" id="KAH9327379.1"/>
    </source>
</evidence>
<accession>A0AA38LKJ7</accession>